<dbReference type="Pfam" id="PF00440">
    <property type="entry name" value="TetR_N"/>
    <property type="match status" value="1"/>
</dbReference>
<dbReference type="Proteomes" id="UP000078582">
    <property type="component" value="Chromosome"/>
</dbReference>
<dbReference type="Pfam" id="PF14278">
    <property type="entry name" value="TetR_C_8"/>
    <property type="match status" value="1"/>
</dbReference>
<dbReference type="SUPFAM" id="SSF46689">
    <property type="entry name" value="Homeodomain-like"/>
    <property type="match status" value="1"/>
</dbReference>
<dbReference type="PANTHER" id="PTHR43479">
    <property type="entry name" value="ACREF/ENVCD OPERON REPRESSOR-RELATED"/>
    <property type="match status" value="1"/>
</dbReference>
<dbReference type="EMBL" id="CP014873">
    <property type="protein sequence ID" value="ANK62248.1"/>
    <property type="molecule type" value="Genomic_DNA"/>
</dbReference>
<dbReference type="InterPro" id="IPR039532">
    <property type="entry name" value="TetR_C_Firmicutes"/>
</dbReference>
<organism evidence="4 5">
    <name type="scientific">Loigolactobacillus backii</name>
    <dbReference type="NCBI Taxonomy" id="375175"/>
    <lineage>
        <taxon>Bacteria</taxon>
        <taxon>Bacillati</taxon>
        <taxon>Bacillota</taxon>
        <taxon>Bacilli</taxon>
        <taxon>Lactobacillales</taxon>
        <taxon>Lactobacillaceae</taxon>
        <taxon>Loigolactobacillus</taxon>
    </lineage>
</organism>
<dbReference type="InterPro" id="IPR001647">
    <property type="entry name" value="HTH_TetR"/>
</dbReference>
<evidence type="ECO:0000256" key="2">
    <source>
        <dbReference type="PROSITE-ProRule" id="PRU00335"/>
    </source>
</evidence>
<proteinExistence type="predicted"/>
<reference evidence="4 5" key="1">
    <citation type="submission" date="2016-03" db="EMBL/GenBank/DDBJ databases">
        <title>Pediococcus and Lactobacillus from brewery environment - whole genome sequencing and assembly.</title>
        <authorList>
            <person name="Behr J."/>
            <person name="Geissler A.J."/>
            <person name="Vogel R.F."/>
        </authorList>
    </citation>
    <scope>NUCLEOTIDE SEQUENCE [LARGE SCALE GENOMIC DNA]</scope>
    <source>
        <strain evidence="4 5">TMW 1.1989</strain>
    </source>
</reference>
<evidence type="ECO:0000256" key="1">
    <source>
        <dbReference type="ARBA" id="ARBA00023125"/>
    </source>
</evidence>
<dbReference type="InterPro" id="IPR050624">
    <property type="entry name" value="HTH-type_Tx_Regulator"/>
</dbReference>
<dbReference type="GO" id="GO:0003677">
    <property type="term" value="F:DNA binding"/>
    <property type="evidence" value="ECO:0007669"/>
    <property type="project" value="UniProtKB-UniRule"/>
</dbReference>
<dbReference type="PRINTS" id="PR00455">
    <property type="entry name" value="HTHTETR"/>
</dbReference>
<evidence type="ECO:0000259" key="3">
    <source>
        <dbReference type="PROSITE" id="PS50977"/>
    </source>
</evidence>
<accession>A0A192H1U4</accession>
<dbReference type="RefSeq" id="WP_068477251.1">
    <property type="nucleotide sequence ID" value="NZ_CP014873.1"/>
</dbReference>
<dbReference type="GeneID" id="42981671"/>
<evidence type="ECO:0000313" key="4">
    <source>
        <dbReference type="EMBL" id="ANK62248.1"/>
    </source>
</evidence>
<evidence type="ECO:0000313" key="5">
    <source>
        <dbReference type="Proteomes" id="UP000078582"/>
    </source>
</evidence>
<dbReference type="STRING" id="375175.AYR53_05345"/>
<feature type="DNA-binding region" description="H-T-H motif" evidence="2">
    <location>
        <begin position="33"/>
        <end position="52"/>
    </location>
</feature>
<dbReference type="InterPro" id="IPR009057">
    <property type="entry name" value="Homeodomain-like_sf"/>
</dbReference>
<dbReference type="AlphaFoldDB" id="A0A192H1U4"/>
<dbReference type="Gene3D" id="1.10.357.10">
    <property type="entry name" value="Tetracycline Repressor, domain 2"/>
    <property type="match status" value="1"/>
</dbReference>
<gene>
    <name evidence="4" type="ORF">AYR53_05345</name>
</gene>
<dbReference type="PROSITE" id="PS50977">
    <property type="entry name" value="HTH_TETR_2"/>
    <property type="match status" value="1"/>
</dbReference>
<dbReference type="OrthoDB" id="9810250at2"/>
<name>A0A192H1U4_9LACO</name>
<dbReference type="PANTHER" id="PTHR43479:SF7">
    <property type="entry name" value="TETR-FAMILY TRANSCRIPTIONAL REGULATOR"/>
    <property type="match status" value="1"/>
</dbReference>
<keyword evidence="1 2" id="KW-0238">DNA-binding</keyword>
<keyword evidence="5" id="KW-1185">Reference proteome</keyword>
<sequence>MAKQTDLRVIRTKKMIFSAFMKLVEKKGLSAVTIQEIADEAMINRATFYAHFKDKQDLYQQIFNKAITSFAKILDADIIRDGNKLKINTIETLLTQLFQEIWANREFFVLASSGTNQNTLAKMLQDLLQKRYAQLFSQLKITQDETPIPTSFIVSYMTSIFIGTVHWWVYSDGSFSPEHLAKLIIQLIANGHLTVLGLEMVND</sequence>
<protein>
    <submittedName>
        <fullName evidence="4">TetR family transcriptional regulator</fullName>
    </submittedName>
</protein>
<feature type="domain" description="HTH tetR-type" evidence="3">
    <location>
        <begin position="10"/>
        <end position="70"/>
    </location>
</feature>
<dbReference type="PROSITE" id="PS01081">
    <property type="entry name" value="HTH_TETR_1"/>
    <property type="match status" value="1"/>
</dbReference>
<dbReference type="InterPro" id="IPR023772">
    <property type="entry name" value="DNA-bd_HTH_TetR-type_CS"/>
</dbReference>